<evidence type="ECO:0000256" key="1">
    <source>
        <dbReference type="ARBA" id="ARBA00010884"/>
    </source>
</evidence>
<feature type="active site" description="Charge relay system" evidence="2">
    <location>
        <position position="262"/>
    </location>
</feature>
<proteinExistence type="inferred from homology"/>
<dbReference type="InterPro" id="IPR012020">
    <property type="entry name" value="ABHD4"/>
</dbReference>
<dbReference type="EMBL" id="AP017470">
    <property type="protein sequence ID" value="BBB33606.1"/>
    <property type="molecule type" value="Genomic_DNA"/>
</dbReference>
<evidence type="ECO:0000313" key="4">
    <source>
        <dbReference type="EMBL" id="BBB33606.1"/>
    </source>
</evidence>
<keyword evidence="5" id="KW-1185">Reference proteome</keyword>
<evidence type="ECO:0000313" key="5">
    <source>
        <dbReference type="Proteomes" id="UP000595564"/>
    </source>
</evidence>
<dbReference type="PANTHER" id="PTHR10794:SF94">
    <property type="entry name" value="ESTERASE YHET-RELATED"/>
    <property type="match status" value="1"/>
</dbReference>
<feature type="active site" description="Charge relay system" evidence="2">
    <location>
        <position position="135"/>
    </location>
</feature>
<dbReference type="PIRSF" id="PIRSF005211">
    <property type="entry name" value="Ab_hydro_YheT"/>
    <property type="match status" value="1"/>
</dbReference>
<feature type="domain" description="AB hydrolase-1" evidence="3">
    <location>
        <begin position="59"/>
        <end position="267"/>
    </location>
</feature>
<dbReference type="SUPFAM" id="SSF53474">
    <property type="entry name" value="alpha/beta-Hydrolases"/>
    <property type="match status" value="1"/>
</dbReference>
<feature type="active site" description="Charge relay system" evidence="2">
    <location>
        <position position="289"/>
    </location>
</feature>
<dbReference type="Gene3D" id="3.40.50.1820">
    <property type="entry name" value="alpha/beta hydrolase"/>
    <property type="match status" value="1"/>
</dbReference>
<dbReference type="Proteomes" id="UP000595564">
    <property type="component" value="Chromosome"/>
</dbReference>
<dbReference type="Pfam" id="PF00561">
    <property type="entry name" value="Abhydrolase_1"/>
    <property type="match status" value="1"/>
</dbReference>
<gene>
    <name evidence="4" type="ORF">TTHT_2178</name>
</gene>
<comment type="similarity">
    <text evidence="1">Belongs to the AB hydrolase superfamily. AB hydrolase 4 family.</text>
</comment>
<evidence type="ECO:0000259" key="3">
    <source>
        <dbReference type="Pfam" id="PF00561"/>
    </source>
</evidence>
<name>A0A7R6PQR6_9BACT</name>
<accession>A0A7R6PQR6</accession>
<dbReference type="KEGG" id="thyd:TTHT_2178"/>
<dbReference type="GO" id="GO:0034338">
    <property type="term" value="F:short-chain carboxylesterase activity"/>
    <property type="evidence" value="ECO:0007669"/>
    <property type="project" value="TreeGrafter"/>
</dbReference>
<dbReference type="AlphaFoldDB" id="A0A7R6PQR6"/>
<sequence length="317" mass="36780">MEYKPSFLFRNGYISTIYPTYFRKVEGVNYRREKIDTFDDDFLLLDWSEVSDNKDYLAIISHGLEGKSDRAYVRGMAKAFNSIGVNALAWNFRGCGGEPNKKPQMYHSCKIEDLECVIKHAIEKGYKNIVLVGFSMGGNLSLYYAGKMGDKILPQVKGVIAFSVPLDIRDVSETLAKPRNKIFMKRFLKMLREKIEVKSKMFPKIVSIEGYEKIKDFKDFDDRYTAPLHGFKNAYHYWETCSSKQYLENIKIPTLIVNAQNDPFLGDKCYPEEVKNKNITLLYPKYGGHVGFVLKRKDGLYWSELTAIDFFKEKIRK</sequence>
<dbReference type="InterPro" id="IPR000073">
    <property type="entry name" value="AB_hydrolase_1"/>
</dbReference>
<protein>
    <recommendedName>
        <fullName evidence="3">AB hydrolase-1 domain-containing protein</fullName>
    </recommendedName>
</protein>
<dbReference type="InterPro" id="IPR050960">
    <property type="entry name" value="AB_hydrolase_4_sf"/>
</dbReference>
<dbReference type="GO" id="GO:0047372">
    <property type="term" value="F:monoacylglycerol lipase activity"/>
    <property type="evidence" value="ECO:0007669"/>
    <property type="project" value="TreeGrafter"/>
</dbReference>
<dbReference type="InterPro" id="IPR029058">
    <property type="entry name" value="AB_hydrolase_fold"/>
</dbReference>
<dbReference type="PANTHER" id="PTHR10794">
    <property type="entry name" value="ABHYDROLASE DOMAIN-CONTAINING PROTEIN"/>
    <property type="match status" value="1"/>
</dbReference>
<dbReference type="RefSeq" id="WP_201327919.1">
    <property type="nucleotide sequence ID" value="NZ_AP017470.1"/>
</dbReference>
<reference evidence="4 5" key="1">
    <citation type="journal article" date="2012" name="Extremophiles">
        <title>Thermotomaculum hydrothermale gen. nov., sp. nov., a novel heterotrophic thermophile within the phylum Acidobacteria from a deep-sea hydrothermal vent chimney in the Southern Okinawa Trough.</title>
        <authorList>
            <person name="Izumi H."/>
            <person name="Nunoura T."/>
            <person name="Miyazaki M."/>
            <person name="Mino S."/>
            <person name="Toki T."/>
            <person name="Takai K."/>
            <person name="Sako Y."/>
            <person name="Sawabe T."/>
            <person name="Nakagawa S."/>
        </authorList>
    </citation>
    <scope>NUCLEOTIDE SEQUENCE [LARGE SCALE GENOMIC DNA]</scope>
    <source>
        <strain evidence="4 5">AC55</strain>
    </source>
</reference>
<evidence type="ECO:0000256" key="2">
    <source>
        <dbReference type="PIRSR" id="PIRSR005211-1"/>
    </source>
</evidence>
<organism evidence="4 5">
    <name type="scientific">Thermotomaculum hydrothermale</name>
    <dbReference type="NCBI Taxonomy" id="981385"/>
    <lineage>
        <taxon>Bacteria</taxon>
        <taxon>Pseudomonadati</taxon>
        <taxon>Acidobacteriota</taxon>
        <taxon>Holophagae</taxon>
        <taxon>Thermotomaculales</taxon>
        <taxon>Thermotomaculaceae</taxon>
        <taxon>Thermotomaculum</taxon>
    </lineage>
</organism>